<keyword evidence="3" id="KW-1185">Reference proteome</keyword>
<gene>
    <name evidence="2" type="ORF">BJ508DRAFT_378353</name>
</gene>
<name>A0A3N4HWX2_ASCIM</name>
<dbReference type="AlphaFoldDB" id="A0A3N4HWX2"/>
<feature type="region of interest" description="Disordered" evidence="1">
    <location>
        <begin position="132"/>
        <end position="191"/>
    </location>
</feature>
<feature type="region of interest" description="Disordered" evidence="1">
    <location>
        <begin position="1"/>
        <end position="71"/>
    </location>
</feature>
<reference evidence="2 3" key="1">
    <citation type="journal article" date="2018" name="Nat. Ecol. Evol.">
        <title>Pezizomycetes genomes reveal the molecular basis of ectomycorrhizal truffle lifestyle.</title>
        <authorList>
            <person name="Murat C."/>
            <person name="Payen T."/>
            <person name="Noel B."/>
            <person name="Kuo A."/>
            <person name="Morin E."/>
            <person name="Chen J."/>
            <person name="Kohler A."/>
            <person name="Krizsan K."/>
            <person name="Balestrini R."/>
            <person name="Da Silva C."/>
            <person name="Montanini B."/>
            <person name="Hainaut M."/>
            <person name="Levati E."/>
            <person name="Barry K.W."/>
            <person name="Belfiori B."/>
            <person name="Cichocki N."/>
            <person name="Clum A."/>
            <person name="Dockter R.B."/>
            <person name="Fauchery L."/>
            <person name="Guy J."/>
            <person name="Iotti M."/>
            <person name="Le Tacon F."/>
            <person name="Lindquist E.A."/>
            <person name="Lipzen A."/>
            <person name="Malagnac F."/>
            <person name="Mello A."/>
            <person name="Molinier V."/>
            <person name="Miyauchi S."/>
            <person name="Poulain J."/>
            <person name="Riccioni C."/>
            <person name="Rubini A."/>
            <person name="Sitrit Y."/>
            <person name="Splivallo R."/>
            <person name="Traeger S."/>
            <person name="Wang M."/>
            <person name="Zifcakova L."/>
            <person name="Wipf D."/>
            <person name="Zambonelli A."/>
            <person name="Paolocci F."/>
            <person name="Nowrousian M."/>
            <person name="Ottonello S."/>
            <person name="Baldrian P."/>
            <person name="Spatafora J.W."/>
            <person name="Henrissat B."/>
            <person name="Nagy L.G."/>
            <person name="Aury J.M."/>
            <person name="Wincker P."/>
            <person name="Grigoriev I.V."/>
            <person name="Bonfante P."/>
            <person name="Martin F.M."/>
        </authorList>
    </citation>
    <scope>NUCLEOTIDE SEQUENCE [LARGE SCALE GENOMIC DNA]</scope>
    <source>
        <strain evidence="2 3">RN42</strain>
    </source>
</reference>
<proteinExistence type="predicted"/>
<evidence type="ECO:0000256" key="1">
    <source>
        <dbReference type="SAM" id="MobiDB-lite"/>
    </source>
</evidence>
<feature type="compositionally biased region" description="Low complexity" evidence="1">
    <location>
        <begin position="154"/>
        <end position="164"/>
    </location>
</feature>
<feature type="compositionally biased region" description="Gly residues" evidence="1">
    <location>
        <begin position="132"/>
        <end position="153"/>
    </location>
</feature>
<feature type="compositionally biased region" description="Basic and acidic residues" evidence="1">
    <location>
        <begin position="44"/>
        <end position="65"/>
    </location>
</feature>
<protein>
    <submittedName>
        <fullName evidence="2">Uncharacterized protein</fullName>
    </submittedName>
</protein>
<sequence>MTSNDTPKPPKWKQTGQTGRLNLLSGRPRPSEWKAGLDGLGTGHQKEWPGRAREAEDGPDGRPDGRLPTLTHIPPRILINFRVVSDLTQERRVGVCQAQEGICPITIPINLEAQFDWKAEDGRGEVGVFPGGAEEGLGGGAEGGDAEGGGGPGAHALLLHLKAGVPERLPRGTGGDGKNVVLPTRTPTASG</sequence>
<organism evidence="2 3">
    <name type="scientific">Ascobolus immersus RN42</name>
    <dbReference type="NCBI Taxonomy" id="1160509"/>
    <lineage>
        <taxon>Eukaryota</taxon>
        <taxon>Fungi</taxon>
        <taxon>Dikarya</taxon>
        <taxon>Ascomycota</taxon>
        <taxon>Pezizomycotina</taxon>
        <taxon>Pezizomycetes</taxon>
        <taxon>Pezizales</taxon>
        <taxon>Ascobolaceae</taxon>
        <taxon>Ascobolus</taxon>
    </lineage>
</organism>
<accession>A0A3N4HWX2</accession>
<dbReference type="EMBL" id="ML119712">
    <property type="protein sequence ID" value="RPA78363.1"/>
    <property type="molecule type" value="Genomic_DNA"/>
</dbReference>
<evidence type="ECO:0000313" key="3">
    <source>
        <dbReference type="Proteomes" id="UP000275078"/>
    </source>
</evidence>
<evidence type="ECO:0000313" key="2">
    <source>
        <dbReference type="EMBL" id="RPA78363.1"/>
    </source>
</evidence>
<dbReference type="Proteomes" id="UP000275078">
    <property type="component" value="Unassembled WGS sequence"/>
</dbReference>